<feature type="transmembrane region" description="Helical" evidence="8">
    <location>
        <begin position="1584"/>
        <end position="1604"/>
    </location>
</feature>
<evidence type="ECO:0000256" key="8">
    <source>
        <dbReference type="SAM" id="Phobius"/>
    </source>
</evidence>
<dbReference type="Gene3D" id="2.40.70.10">
    <property type="entry name" value="Acid Proteases"/>
    <property type="match status" value="1"/>
</dbReference>
<dbReference type="PANTHER" id="PTHR47331">
    <property type="entry name" value="PHD-TYPE DOMAIN-CONTAINING PROTEIN"/>
    <property type="match status" value="1"/>
</dbReference>
<dbReference type="Pfam" id="PF00078">
    <property type="entry name" value="RVT_1"/>
    <property type="match status" value="1"/>
</dbReference>
<keyword evidence="1" id="KW-0808">Transferase</keyword>
<evidence type="ECO:0000256" key="6">
    <source>
        <dbReference type="ARBA" id="ARBA00022918"/>
    </source>
</evidence>
<sequence>METQTTSDLTVMRVQDTSKTEIFLLTGTLRTVHPRTQKLVTLHVLLDTGADRSFIDAKLANELQLESHGVVTMKLKTFGAATTKEVQCIDTRLKIWDSEGEQHKLRLFTHSNLTRNFTGGKLQKEDLLFIQEKHIRLSIPDKAILHPPQILIGCDQLWNFIKFGAPHFMMPSGLILVPTRLGYMVSGERLNNRNNEQHLHSTVHSIESQGEIDPWESHWSAQPQAVEQEYGGPEKEEKARINEQVWEKFKNTIEKRDIGYVVRLPFKEPHDHLPDNRALVLRRLKSVLRKYEEEPSVLKQYHDVFQDQLSKGILEEVDETNDVFGKPKHYLPHQPVITPQKDTTKFRVVFDASAHYKNCPSLNDVVHQGPTILPKLYGMLLRFRTGKFVLLSDVEKAFLQVHLHEEDRDFTRCLWLKNVMKPLTEDNLVVYRFRRVTFGINASPFLLSATIHFHLDNHVKDKALATEIASNLYVDNLIVSAITTKEGIHKYRCLKSIFNDLKMNLRAFLSNNPEIMKVISAPDRSSNTAPKVLGISWNSITDKFSLCVNVQREEIISKRTIAQQIASVYDPFGWFIPLFVKAKHFQQFLWNHHYDWDEPLNERHRQQWENIVQEIAEFRKELPRKITQDDMKSYTLVTYSDASAIAMTACTYLSTEDTSHFLMAKSKISNAKHPTTIPKMELNAIAIGVRLTFNVFLSMKSSLNSSKIVFLTDSEIALKWLQSKPNRERTGAYVKNRIREVRQITQSLLEEGIEVKYGYIDTKWNPADIGTRGTSTQEFSSHIWWSGYSQNTLKERFTSTLFCLPDDPEQEDEVEDYPPSAHVNATKMEQTQVEDILDLSRYSSKSKSLRILAYVIRFLKKISIQIKEPLRNKLQRVLPGSHECHAKRRLTASDIKDAHIVLIRNHQTVHLHSHYKKELLKNLNVKQDQEHLYRAYGRLNKSDLDSMARNPILIVPNTELARLIVLEAHGKYHNNTGHTMGEVRQQYWIPRLREQVKRCIRSCVPCQKFNNLPYRYPEITDLPEKRVTRSWPFKNIGLDYFGPITVIDSAGSSTEVYGCIFTCCVTRLIHLEVVTDGTTEKFLNAFRRFVARRGKPQSVTCDNAPTFILGSHILNESLETDIEEDELSRNMSNQVIEWKHITPYSPWKGGFYERLIKSVKEALIKATGKRTMTLEQLTTSLVEIEGCLNSRPLTYQESDIKDSMTPLRPIDFIQNAMNVTLPLNDPKEEHTDPTYLPAVERIRLETRLQAQKALHSSCAITERFWELWRNQYLTALREQHRRNINDKRGSRKDVQEGEVVLLSETNQKRNNWKLARISKTVPSSDGAIREVEVYCNKRTLRRPVNQLVPLELGENPTLPSQTSENQPPRPQENGRGYNLRPRRRAQYTEDHPQSKNTVNCLTSQHTSRTWPASLYLKMALTLVTLSIVSGQKPSMQRSIDTSSARADYTIECRKHGVFLHAPESHGYELCANSYCIVEKTPPINRLLRLPPEELIHDFDIRWKLKTANSYTVVETHCPAQSFCAAIDCTICSANILNPECWPLAAIIGLGITLYLLVAICYTICYVPVTLGRPLRIILQGTQKIIHIAIGVIVTYMGLLVTIFYKGSRQRPSRIMEALAVLTLACGSLACQEVNILPHQIQHCRTAAGRSICNIESTTIVKVNPFKRDGCLTFKKNNSTFTKARLRWEGLRLLCNREPLLYTRNVIQKIVDSKRCSSKGSCTKNKCADINATSLLPELEIGNKYPGITYCMESCGGPGCGCFHWDSGCLLYRIYAVPKDDTVYELYKCIRWEEEVKLRFEFSEGTKLQTYVVGLRPNIPTRIRNFELTLSVLSIPPISALEHVFIRSKNHTAIWDKEKYPILDCPSLGHAQLLQCNMRADCACSPAENQVVCRCEEDDVGKAFLNIEQVLPLIHQQVHFSQHPHHAVIAKVEQDVTAEITLNLKEAVTDVRTENEDDICFIGNTDLTGCYQCNKGARALVIWRSKILRATS</sequence>
<dbReference type="InterPro" id="IPR008737">
    <property type="entry name" value="DUF1758"/>
</dbReference>
<dbReference type="Gene3D" id="3.10.10.10">
    <property type="entry name" value="HIV Type 1 Reverse Transcriptase, subunit A, domain 1"/>
    <property type="match status" value="1"/>
</dbReference>
<keyword evidence="6" id="KW-0695">RNA-directed DNA polymerase</keyword>
<dbReference type="Gene3D" id="3.30.420.10">
    <property type="entry name" value="Ribonuclease H-like superfamily/Ribonuclease H"/>
    <property type="match status" value="1"/>
</dbReference>
<reference evidence="12" key="1">
    <citation type="submission" date="2020-12" db="UniProtKB">
        <authorList>
            <consortium name="WormBaseParasite"/>
        </authorList>
    </citation>
    <scope>IDENTIFICATION</scope>
    <source>
        <strain evidence="12">MHco3</strain>
    </source>
</reference>
<dbReference type="Gene3D" id="3.30.70.270">
    <property type="match status" value="1"/>
</dbReference>
<dbReference type="InterPro" id="IPR000477">
    <property type="entry name" value="RT_dom"/>
</dbReference>
<dbReference type="InterPro" id="IPR043128">
    <property type="entry name" value="Rev_trsase/Diguanyl_cyclase"/>
</dbReference>
<keyword evidence="4" id="KW-0255">Endonuclease</keyword>
<dbReference type="InterPro" id="IPR036397">
    <property type="entry name" value="RNaseH_sf"/>
</dbReference>
<dbReference type="GO" id="GO:0004190">
    <property type="term" value="F:aspartic-type endopeptidase activity"/>
    <property type="evidence" value="ECO:0007669"/>
    <property type="project" value="InterPro"/>
</dbReference>
<feature type="domain" description="Peptidase A2" evidence="9">
    <location>
        <begin position="42"/>
        <end position="55"/>
    </location>
</feature>
<protein>
    <submittedName>
        <fullName evidence="12">DUF1758 domain-containing protein</fullName>
    </submittedName>
</protein>
<accession>A0A7I4YRC1</accession>
<dbReference type="PROSITE" id="PS00141">
    <property type="entry name" value="ASP_PROTEASE"/>
    <property type="match status" value="1"/>
</dbReference>
<keyword evidence="2" id="KW-0548">Nucleotidyltransferase</keyword>
<evidence type="ECO:0000256" key="4">
    <source>
        <dbReference type="ARBA" id="ARBA00022759"/>
    </source>
</evidence>
<dbReference type="InterPro" id="IPR021109">
    <property type="entry name" value="Peptidase_aspartic_dom_sf"/>
</dbReference>
<dbReference type="Pfam" id="PF07245">
    <property type="entry name" value="Phlebovirus_G2"/>
    <property type="match status" value="1"/>
</dbReference>
<feature type="region of interest" description="Disordered" evidence="7">
    <location>
        <begin position="1346"/>
        <end position="1380"/>
    </location>
</feature>
<dbReference type="InterPro" id="IPR009878">
    <property type="entry name" value="Phlebovirus_G2_fusion"/>
</dbReference>
<dbReference type="Pfam" id="PF05380">
    <property type="entry name" value="Peptidase_A17"/>
    <property type="match status" value="1"/>
</dbReference>
<evidence type="ECO:0000256" key="7">
    <source>
        <dbReference type="SAM" id="MobiDB-lite"/>
    </source>
</evidence>
<dbReference type="InterPro" id="IPR041588">
    <property type="entry name" value="Integrase_H2C2"/>
</dbReference>
<name>A0A7I4YRC1_HAECO</name>
<evidence type="ECO:0000256" key="5">
    <source>
        <dbReference type="ARBA" id="ARBA00022801"/>
    </source>
</evidence>
<dbReference type="WBParaSite" id="HCON_00124690-00001">
    <property type="protein sequence ID" value="HCON_00124690-00001"/>
    <property type="gene ID" value="HCON_00124690"/>
</dbReference>
<keyword evidence="8" id="KW-1133">Transmembrane helix</keyword>
<dbReference type="Pfam" id="PF17921">
    <property type="entry name" value="Integrase_H2C2"/>
    <property type="match status" value="1"/>
</dbReference>
<dbReference type="CDD" id="cd01644">
    <property type="entry name" value="RT_pepA17"/>
    <property type="match status" value="1"/>
</dbReference>
<keyword evidence="8" id="KW-0472">Membrane</keyword>
<dbReference type="GO" id="GO:0003964">
    <property type="term" value="F:RNA-directed DNA polymerase activity"/>
    <property type="evidence" value="ECO:0007669"/>
    <property type="project" value="UniProtKB-KW"/>
</dbReference>
<dbReference type="PROSITE" id="PS50994">
    <property type="entry name" value="INTEGRASE"/>
    <property type="match status" value="1"/>
</dbReference>
<dbReference type="Gene3D" id="1.10.340.70">
    <property type="match status" value="1"/>
</dbReference>
<dbReference type="InterPro" id="IPR001584">
    <property type="entry name" value="Integrase_cat-core"/>
</dbReference>
<evidence type="ECO:0000259" key="10">
    <source>
        <dbReference type="PROSITE" id="PS50994"/>
    </source>
</evidence>
<dbReference type="SUPFAM" id="SSF56672">
    <property type="entry name" value="DNA/RNA polymerases"/>
    <property type="match status" value="1"/>
</dbReference>
<dbReference type="OrthoDB" id="5869260at2759"/>
<dbReference type="InterPro" id="IPR001969">
    <property type="entry name" value="Aspartic_peptidase_AS"/>
</dbReference>
<dbReference type="Proteomes" id="UP000025227">
    <property type="component" value="Unplaced"/>
</dbReference>
<dbReference type="GO" id="GO:0042575">
    <property type="term" value="C:DNA polymerase complex"/>
    <property type="evidence" value="ECO:0007669"/>
    <property type="project" value="UniProtKB-ARBA"/>
</dbReference>
<evidence type="ECO:0000313" key="11">
    <source>
        <dbReference type="Proteomes" id="UP000025227"/>
    </source>
</evidence>
<dbReference type="PANTHER" id="PTHR47331:SF1">
    <property type="entry name" value="GAG-LIKE PROTEIN"/>
    <property type="match status" value="1"/>
</dbReference>
<evidence type="ECO:0000256" key="2">
    <source>
        <dbReference type="ARBA" id="ARBA00022695"/>
    </source>
</evidence>
<dbReference type="InterPro" id="IPR001995">
    <property type="entry name" value="Peptidase_A2_cat"/>
</dbReference>
<dbReference type="OMA" id="SHECHAK"/>
<evidence type="ECO:0000313" key="12">
    <source>
        <dbReference type="WBParaSite" id="HCON_00124690-00001"/>
    </source>
</evidence>
<proteinExistence type="predicted"/>
<dbReference type="InterPro" id="IPR012337">
    <property type="entry name" value="RNaseH-like_sf"/>
</dbReference>
<dbReference type="GO" id="GO:0004519">
    <property type="term" value="F:endonuclease activity"/>
    <property type="evidence" value="ECO:0007669"/>
    <property type="project" value="UniProtKB-KW"/>
</dbReference>
<keyword evidence="8" id="KW-0812">Transmembrane</keyword>
<dbReference type="Pfam" id="PF05585">
    <property type="entry name" value="DUF1758"/>
    <property type="match status" value="1"/>
</dbReference>
<dbReference type="GO" id="GO:0006508">
    <property type="term" value="P:proteolysis"/>
    <property type="evidence" value="ECO:0007669"/>
    <property type="project" value="InterPro"/>
</dbReference>
<dbReference type="PROSITE" id="PS50175">
    <property type="entry name" value="ASP_PROT_RETROV"/>
    <property type="match status" value="1"/>
</dbReference>
<keyword evidence="11" id="KW-1185">Reference proteome</keyword>
<evidence type="ECO:0000256" key="1">
    <source>
        <dbReference type="ARBA" id="ARBA00022679"/>
    </source>
</evidence>
<dbReference type="GO" id="GO:0003676">
    <property type="term" value="F:nucleic acid binding"/>
    <property type="evidence" value="ECO:0007669"/>
    <property type="project" value="InterPro"/>
</dbReference>
<evidence type="ECO:0000259" key="9">
    <source>
        <dbReference type="PROSITE" id="PS50175"/>
    </source>
</evidence>
<dbReference type="SUPFAM" id="SSF53098">
    <property type="entry name" value="Ribonuclease H-like"/>
    <property type="match status" value="1"/>
</dbReference>
<dbReference type="GO" id="GO:0015074">
    <property type="term" value="P:DNA integration"/>
    <property type="evidence" value="ECO:0007669"/>
    <property type="project" value="InterPro"/>
</dbReference>
<dbReference type="Gene3D" id="2.60.98.50">
    <property type="match status" value="1"/>
</dbReference>
<keyword evidence="5" id="KW-0378">Hydrolase</keyword>
<dbReference type="InterPro" id="IPR040676">
    <property type="entry name" value="DUF5641"/>
</dbReference>
<feature type="compositionally biased region" description="Polar residues" evidence="7">
    <location>
        <begin position="1357"/>
        <end position="1366"/>
    </location>
</feature>
<organism evidence="11 12">
    <name type="scientific">Haemonchus contortus</name>
    <name type="common">Barber pole worm</name>
    <dbReference type="NCBI Taxonomy" id="6289"/>
    <lineage>
        <taxon>Eukaryota</taxon>
        <taxon>Metazoa</taxon>
        <taxon>Ecdysozoa</taxon>
        <taxon>Nematoda</taxon>
        <taxon>Chromadorea</taxon>
        <taxon>Rhabditida</taxon>
        <taxon>Rhabditina</taxon>
        <taxon>Rhabditomorpha</taxon>
        <taxon>Strongyloidea</taxon>
        <taxon>Trichostrongylidae</taxon>
        <taxon>Haemonchus</taxon>
    </lineage>
</organism>
<feature type="transmembrane region" description="Helical" evidence="8">
    <location>
        <begin position="1541"/>
        <end position="1564"/>
    </location>
</feature>
<dbReference type="InterPro" id="IPR043502">
    <property type="entry name" value="DNA/RNA_pol_sf"/>
</dbReference>
<dbReference type="Pfam" id="PF18701">
    <property type="entry name" value="DUF5641"/>
    <property type="match status" value="1"/>
</dbReference>
<evidence type="ECO:0000256" key="3">
    <source>
        <dbReference type="ARBA" id="ARBA00022722"/>
    </source>
</evidence>
<feature type="domain" description="Integrase catalytic" evidence="10">
    <location>
        <begin position="1028"/>
        <end position="1217"/>
    </location>
</feature>
<dbReference type="InterPro" id="IPR008042">
    <property type="entry name" value="Retrotrans_Pao"/>
</dbReference>
<keyword evidence="3" id="KW-0540">Nuclease</keyword>